<evidence type="ECO:0000256" key="8">
    <source>
        <dbReference type="SAM" id="Phobius"/>
    </source>
</evidence>
<evidence type="ECO:0000313" key="10">
    <source>
        <dbReference type="EMBL" id="GGK00141.1"/>
    </source>
</evidence>
<feature type="transmembrane region" description="Helical" evidence="8">
    <location>
        <begin position="142"/>
        <end position="166"/>
    </location>
</feature>
<evidence type="ECO:0000259" key="9">
    <source>
        <dbReference type="PROSITE" id="PS50850"/>
    </source>
</evidence>
<feature type="transmembrane region" description="Helical" evidence="8">
    <location>
        <begin position="247"/>
        <end position="269"/>
    </location>
</feature>
<dbReference type="InterPro" id="IPR005829">
    <property type="entry name" value="Sugar_transporter_CS"/>
</dbReference>
<dbReference type="GO" id="GO:0005886">
    <property type="term" value="C:plasma membrane"/>
    <property type="evidence" value="ECO:0007669"/>
    <property type="project" value="UniProtKB-SubCell"/>
</dbReference>
<feature type="transmembrane region" description="Helical" evidence="8">
    <location>
        <begin position="408"/>
        <end position="426"/>
    </location>
</feature>
<evidence type="ECO:0000256" key="6">
    <source>
        <dbReference type="ARBA" id="ARBA00023136"/>
    </source>
</evidence>
<evidence type="ECO:0000313" key="11">
    <source>
        <dbReference type="Proteomes" id="UP000658382"/>
    </source>
</evidence>
<feature type="transmembrane region" description="Helical" evidence="8">
    <location>
        <begin position="172"/>
        <end position="190"/>
    </location>
</feature>
<feature type="transmembrane region" description="Helical" evidence="8">
    <location>
        <begin position="20"/>
        <end position="44"/>
    </location>
</feature>
<dbReference type="InterPro" id="IPR005828">
    <property type="entry name" value="MFS_sugar_transport-like"/>
</dbReference>
<accession>A0A917PYY0</accession>
<feature type="transmembrane region" description="Helical" evidence="8">
    <location>
        <begin position="315"/>
        <end position="333"/>
    </location>
</feature>
<protein>
    <submittedName>
        <fullName evidence="10">MFS transporter</fullName>
    </submittedName>
</protein>
<reference evidence="10" key="2">
    <citation type="submission" date="2020-09" db="EMBL/GenBank/DDBJ databases">
        <authorList>
            <person name="Sun Q."/>
            <person name="Ohkuma M."/>
        </authorList>
    </citation>
    <scope>NUCLEOTIDE SEQUENCE</scope>
    <source>
        <strain evidence="10">JCM 12580</strain>
    </source>
</reference>
<keyword evidence="11" id="KW-1185">Reference proteome</keyword>
<organism evidence="10 11">
    <name type="scientific">Lentibacillus kapialis</name>
    <dbReference type="NCBI Taxonomy" id="340214"/>
    <lineage>
        <taxon>Bacteria</taxon>
        <taxon>Bacillati</taxon>
        <taxon>Bacillota</taxon>
        <taxon>Bacilli</taxon>
        <taxon>Bacillales</taxon>
        <taxon>Bacillaceae</taxon>
        <taxon>Lentibacillus</taxon>
    </lineage>
</organism>
<dbReference type="CDD" id="cd17316">
    <property type="entry name" value="MFS_SV2_like"/>
    <property type="match status" value="1"/>
</dbReference>
<dbReference type="InterPro" id="IPR036259">
    <property type="entry name" value="MFS_trans_sf"/>
</dbReference>
<feature type="compositionally biased region" description="Polar residues" evidence="7">
    <location>
        <begin position="448"/>
        <end position="457"/>
    </location>
</feature>
<comment type="caution">
    <text evidence="10">The sequence shown here is derived from an EMBL/GenBank/DDBJ whole genome shotgun (WGS) entry which is preliminary data.</text>
</comment>
<feature type="transmembrane region" description="Helical" evidence="8">
    <location>
        <begin position="85"/>
        <end position="103"/>
    </location>
</feature>
<evidence type="ECO:0000256" key="4">
    <source>
        <dbReference type="ARBA" id="ARBA00022692"/>
    </source>
</evidence>
<feature type="region of interest" description="Disordered" evidence="7">
    <location>
        <begin position="436"/>
        <end position="457"/>
    </location>
</feature>
<dbReference type="PROSITE" id="PS50850">
    <property type="entry name" value="MFS"/>
    <property type="match status" value="1"/>
</dbReference>
<dbReference type="Proteomes" id="UP000658382">
    <property type="component" value="Unassembled WGS sequence"/>
</dbReference>
<dbReference type="InterPro" id="IPR050360">
    <property type="entry name" value="MFS_Sugar_Transporters"/>
</dbReference>
<evidence type="ECO:0000256" key="1">
    <source>
        <dbReference type="ARBA" id="ARBA00004651"/>
    </source>
</evidence>
<feature type="transmembrane region" description="Helical" evidence="8">
    <location>
        <begin position="383"/>
        <end position="402"/>
    </location>
</feature>
<keyword evidence="4 8" id="KW-0812">Transmembrane</keyword>
<gene>
    <name evidence="10" type="ORF">GCM10007063_23140</name>
</gene>
<dbReference type="Gene3D" id="1.20.1250.20">
    <property type="entry name" value="MFS general substrate transporter like domains"/>
    <property type="match status" value="1"/>
</dbReference>
<dbReference type="AlphaFoldDB" id="A0A917PYY0"/>
<feature type="domain" description="Major facilitator superfamily (MFS) profile" evidence="9">
    <location>
        <begin position="19"/>
        <end position="430"/>
    </location>
</feature>
<feature type="transmembrane region" description="Helical" evidence="8">
    <location>
        <begin position="109"/>
        <end position="130"/>
    </location>
</feature>
<reference evidence="10" key="1">
    <citation type="journal article" date="2014" name="Int. J. Syst. Evol. Microbiol.">
        <title>Complete genome sequence of Corynebacterium casei LMG S-19264T (=DSM 44701T), isolated from a smear-ripened cheese.</title>
        <authorList>
            <consortium name="US DOE Joint Genome Institute (JGI-PGF)"/>
            <person name="Walter F."/>
            <person name="Albersmeier A."/>
            <person name="Kalinowski J."/>
            <person name="Ruckert C."/>
        </authorList>
    </citation>
    <scope>NUCLEOTIDE SEQUENCE</scope>
    <source>
        <strain evidence="10">JCM 12580</strain>
    </source>
</reference>
<feature type="transmembrane region" description="Helical" evidence="8">
    <location>
        <begin position="50"/>
        <end position="73"/>
    </location>
</feature>
<dbReference type="PANTHER" id="PTHR48022:SF2">
    <property type="entry name" value="PLASTIDIC GLUCOSE TRANSPORTER 4"/>
    <property type="match status" value="1"/>
</dbReference>
<feature type="transmembrane region" description="Helical" evidence="8">
    <location>
        <begin position="289"/>
        <end position="306"/>
    </location>
</feature>
<evidence type="ECO:0000256" key="2">
    <source>
        <dbReference type="ARBA" id="ARBA00010992"/>
    </source>
</evidence>
<comment type="similarity">
    <text evidence="2">Belongs to the major facilitator superfamily. Sugar transporter (TC 2.A.1.1) family.</text>
</comment>
<dbReference type="SUPFAM" id="SSF103473">
    <property type="entry name" value="MFS general substrate transporter"/>
    <property type="match status" value="1"/>
</dbReference>
<evidence type="ECO:0000256" key="5">
    <source>
        <dbReference type="ARBA" id="ARBA00022989"/>
    </source>
</evidence>
<sequence>MSKVKTMEEMPLSKIHFKIFAYTSGSTFVDGYVLGIIAVALSIMQPYFDMSPIVTGLIGAATLAGMFVGGTFGGFLTDLVGRKKMFILNMLILAILSILQFFVQDPLQLFMLRFFIGFALGADYPISGALMTEFSPKKHRGILLGGINGLWFIGYAVSFLAGYFMLSIGDESWRWMLSSSVVPVVLLLIARMNMPESPRWLAKQGREKEANAIVKEIFGEHVIISDENESTEKTTFLDIFRNGYGKWVIFVSVFWSIQVMTTFSIGTYIPEILGQFGVNDGSQEYLGSAVINILYLAGLLPILYLVEKYGRRPTLIWPLLITSITLLTLGATSGLNIPFALILALFVIYGTFNTGMGAHQWIYPYELFPTHIRATAGGFTTGISRIASAVSTFVFPLILGNFGLANTLYISGALLFIGFLVAVFMAPETKNMSISQASSIDSGRPQEDSFTQSKKVK</sequence>
<feature type="transmembrane region" description="Helical" evidence="8">
    <location>
        <begin position="339"/>
        <end position="362"/>
    </location>
</feature>
<keyword evidence="6 8" id="KW-0472">Membrane</keyword>
<evidence type="ECO:0000256" key="3">
    <source>
        <dbReference type="ARBA" id="ARBA00022448"/>
    </source>
</evidence>
<dbReference type="PANTHER" id="PTHR48022">
    <property type="entry name" value="PLASTIDIC GLUCOSE TRANSPORTER 4"/>
    <property type="match status" value="1"/>
</dbReference>
<dbReference type="PROSITE" id="PS00217">
    <property type="entry name" value="SUGAR_TRANSPORT_2"/>
    <property type="match status" value="1"/>
</dbReference>
<name>A0A917PYY0_9BACI</name>
<keyword evidence="5 8" id="KW-1133">Transmembrane helix</keyword>
<dbReference type="GO" id="GO:0005351">
    <property type="term" value="F:carbohydrate:proton symporter activity"/>
    <property type="evidence" value="ECO:0007669"/>
    <property type="project" value="TreeGrafter"/>
</dbReference>
<dbReference type="RefSeq" id="WP_188633255.1">
    <property type="nucleotide sequence ID" value="NZ_BMNQ01000035.1"/>
</dbReference>
<dbReference type="EMBL" id="BMNQ01000035">
    <property type="protein sequence ID" value="GGK00141.1"/>
    <property type="molecule type" value="Genomic_DNA"/>
</dbReference>
<evidence type="ECO:0000256" key="7">
    <source>
        <dbReference type="SAM" id="MobiDB-lite"/>
    </source>
</evidence>
<dbReference type="InterPro" id="IPR020846">
    <property type="entry name" value="MFS_dom"/>
</dbReference>
<proteinExistence type="inferred from homology"/>
<comment type="subcellular location">
    <subcellularLocation>
        <location evidence="1">Cell membrane</location>
        <topology evidence="1">Multi-pass membrane protein</topology>
    </subcellularLocation>
</comment>
<dbReference type="Pfam" id="PF00083">
    <property type="entry name" value="Sugar_tr"/>
    <property type="match status" value="1"/>
</dbReference>
<keyword evidence="3" id="KW-0813">Transport</keyword>